<organism evidence="1">
    <name type="scientific">Borrelia nietonii YOR</name>
    <dbReference type="NCBI Taxonomy" id="1293576"/>
    <lineage>
        <taxon>Bacteria</taxon>
        <taxon>Pseudomonadati</taxon>
        <taxon>Spirochaetota</taxon>
        <taxon>Spirochaetia</taxon>
        <taxon>Spirochaetales</taxon>
        <taxon>Borreliaceae</taxon>
        <taxon>Borrelia</taxon>
        <taxon>Borrelia nietonii</taxon>
    </lineage>
</organism>
<name>W5SGQ7_9SPIR</name>
<gene>
    <name evidence="1" type="ORF">BHY_1355</name>
</gene>
<proteinExistence type="predicted"/>
<accession>W5SGQ7</accession>
<keyword evidence="1" id="KW-0614">Plasmid</keyword>
<dbReference type="HOGENOM" id="CLU_114003_0_0_12"/>
<evidence type="ECO:0000313" key="1">
    <source>
        <dbReference type="EMBL" id="AHH04306.1"/>
    </source>
</evidence>
<protein>
    <submittedName>
        <fullName evidence="1">Uncharacterized protein</fullName>
    </submittedName>
</protein>
<reference evidence="1" key="1">
    <citation type="submission" date="2013-02" db="EMBL/GenBank/DDBJ databases">
        <title>Comparative genomics of Borrelia species.</title>
        <authorList>
            <person name="Schwan T.G."/>
            <person name="Raffel S.J."/>
            <person name="Porcella S.F."/>
        </authorList>
    </citation>
    <scope>NUCLEOTIDE SEQUENCE</scope>
    <source>
        <strain evidence="1">YOR</strain>
        <plasmid evidence="1">unnamed</plasmid>
    </source>
</reference>
<dbReference type="EMBL" id="CP004168">
    <property type="protein sequence ID" value="AHH04306.1"/>
    <property type="molecule type" value="Genomic_DNA"/>
</dbReference>
<geneLocation type="plasmid" evidence="1">
    <name>unnamed</name>
</geneLocation>
<dbReference type="AlphaFoldDB" id="W5SGQ7"/>
<sequence length="230" mass="27382">MLGRYSSLRIGRFYNEGFLKIVYKIFLPFIFIFCSCNFDTASKFFLSLEKAIKLEISGYECLGRNKFKTYVHYKKYFDSVKDINGYSYYFILDKDMKSIVMQIILYSKVAGLLDYKFGFIFDFGFKFDFFNVVSPDSFEFQVKKIFKRETALNSDLDIDKNVQVSAYTFSLEHIKKINREFEIKNHENDINSSTGELMYFVGSSKYSTLREAYIVLYYYVFKAIERFMQQ</sequence>